<reference evidence="1 2" key="1">
    <citation type="submission" date="2013-06" db="EMBL/GenBank/DDBJ databases">
        <authorList>
            <person name="Weinstock G."/>
            <person name="Sodergren E."/>
            <person name="Lobos E.A."/>
            <person name="Fulton L."/>
            <person name="Fulton R."/>
            <person name="Courtney L."/>
            <person name="Fronick C."/>
            <person name="O'Laughlin M."/>
            <person name="Godfrey J."/>
            <person name="Wilson R.M."/>
            <person name="Miner T."/>
            <person name="Farmer C."/>
            <person name="Delehaunty K."/>
            <person name="Cordes M."/>
            <person name="Minx P."/>
            <person name="Tomlinson C."/>
            <person name="Chen J."/>
            <person name="Wollam A."/>
            <person name="Pepin K.H."/>
            <person name="Bhonagiri V."/>
            <person name="Zhang X."/>
            <person name="Warren W."/>
            <person name="Mitreva M."/>
            <person name="Mardis E.R."/>
            <person name="Wilson R.K."/>
        </authorList>
    </citation>
    <scope>NUCLEOTIDE SEQUENCE [LARGE SCALE GENOMIC DNA]</scope>
    <source>
        <strain evidence="1 2">F0279</strain>
    </source>
</reference>
<organism evidence="1 2">
    <name type="scientific">Leptotrichia wadei (strain F0279)</name>
    <dbReference type="NCBI Taxonomy" id="888055"/>
    <lineage>
        <taxon>Bacteria</taxon>
        <taxon>Fusobacteriati</taxon>
        <taxon>Fusobacteriota</taxon>
        <taxon>Fusobacteriia</taxon>
        <taxon>Fusobacteriales</taxon>
        <taxon>Leptotrichiaceae</taxon>
        <taxon>Leptotrichia</taxon>
    </lineage>
</organism>
<dbReference type="EMBL" id="AWVM01000069">
    <property type="protein sequence ID" value="ERK49797.1"/>
    <property type="molecule type" value="Genomic_DNA"/>
</dbReference>
<evidence type="ECO:0008006" key="3">
    <source>
        <dbReference type="Google" id="ProtNLM"/>
    </source>
</evidence>
<dbReference type="PANTHER" id="PTHR33408">
    <property type="entry name" value="TRANSPOSASE"/>
    <property type="match status" value="1"/>
</dbReference>
<dbReference type="PANTHER" id="PTHR33408:SF2">
    <property type="entry name" value="TRANSPOSASE DDE DOMAIN-CONTAINING PROTEIN"/>
    <property type="match status" value="1"/>
</dbReference>
<dbReference type="HOGENOM" id="CLU_2825918_0_0_0"/>
<accession>U2RGE1</accession>
<dbReference type="AlphaFoldDB" id="U2RGE1"/>
<evidence type="ECO:0000313" key="2">
    <source>
        <dbReference type="Proteomes" id="UP000016626"/>
    </source>
</evidence>
<protein>
    <recommendedName>
        <fullName evidence="3">Transposase</fullName>
    </recommendedName>
</protein>
<dbReference type="eggNOG" id="COG3666">
    <property type="taxonomic scope" value="Bacteria"/>
</dbReference>
<sequence>MFYQLINRFNELNKIDLENVFIDGTKIEANANRYIFVWKKAVNKFYEKLKIKANDFRHSFNENNNT</sequence>
<dbReference type="PATRIC" id="fig|888055.3.peg.1222"/>
<comment type="caution">
    <text evidence="1">The sequence shown here is derived from an EMBL/GenBank/DDBJ whole genome shotgun (WGS) entry which is preliminary data.</text>
</comment>
<dbReference type="RefSeq" id="WP_021745722.1">
    <property type="nucleotide sequence ID" value="NZ_KI271374.1"/>
</dbReference>
<dbReference type="Proteomes" id="UP000016626">
    <property type="component" value="Unassembled WGS sequence"/>
</dbReference>
<name>U2RGE1_LEPWF</name>
<proteinExistence type="predicted"/>
<gene>
    <name evidence="1" type="ORF">HMPREF9015_01269</name>
</gene>
<evidence type="ECO:0000313" key="1">
    <source>
        <dbReference type="EMBL" id="ERK49797.1"/>
    </source>
</evidence>